<evidence type="ECO:0000313" key="2">
    <source>
        <dbReference type="Proteomes" id="UP001419268"/>
    </source>
</evidence>
<dbReference type="Proteomes" id="UP001419268">
    <property type="component" value="Unassembled WGS sequence"/>
</dbReference>
<proteinExistence type="predicted"/>
<evidence type="ECO:0000313" key="1">
    <source>
        <dbReference type="EMBL" id="KAK9166636.1"/>
    </source>
</evidence>
<sequence>MMIADAHSEDSISLRSHKRDSDAQPMTCVYKVYKMVSSCIVHILDINNIDNTCFIKFTNKKELLVWTPPDKKKNCPYLASEGEIKPTHDMVLMEEEMVFIVKLGANREGLAGPRGLVLGNGCTTRDMWKPPLIGISSYLINLPAIPMETESPPR</sequence>
<protein>
    <submittedName>
        <fullName evidence="1">Uncharacterized protein</fullName>
    </submittedName>
</protein>
<comment type="caution">
    <text evidence="1">The sequence shown here is derived from an EMBL/GenBank/DDBJ whole genome shotgun (WGS) entry which is preliminary data.</text>
</comment>
<dbReference type="EMBL" id="JBBNAG010000001">
    <property type="protein sequence ID" value="KAK9166636.1"/>
    <property type="molecule type" value="Genomic_DNA"/>
</dbReference>
<dbReference type="AlphaFoldDB" id="A0AAP0L949"/>
<accession>A0AAP0L949</accession>
<gene>
    <name evidence="1" type="ORF">Scep_001827</name>
</gene>
<keyword evidence="2" id="KW-1185">Reference proteome</keyword>
<name>A0AAP0L949_9MAGN</name>
<reference evidence="1 2" key="1">
    <citation type="submission" date="2024-01" db="EMBL/GenBank/DDBJ databases">
        <title>Genome assemblies of Stephania.</title>
        <authorList>
            <person name="Yang L."/>
        </authorList>
    </citation>
    <scope>NUCLEOTIDE SEQUENCE [LARGE SCALE GENOMIC DNA]</scope>
    <source>
        <strain evidence="1">JXDWG</strain>
        <tissue evidence="1">Leaf</tissue>
    </source>
</reference>
<organism evidence="1 2">
    <name type="scientific">Stephania cephalantha</name>
    <dbReference type="NCBI Taxonomy" id="152367"/>
    <lineage>
        <taxon>Eukaryota</taxon>
        <taxon>Viridiplantae</taxon>
        <taxon>Streptophyta</taxon>
        <taxon>Embryophyta</taxon>
        <taxon>Tracheophyta</taxon>
        <taxon>Spermatophyta</taxon>
        <taxon>Magnoliopsida</taxon>
        <taxon>Ranunculales</taxon>
        <taxon>Menispermaceae</taxon>
        <taxon>Menispermoideae</taxon>
        <taxon>Cissampelideae</taxon>
        <taxon>Stephania</taxon>
    </lineage>
</organism>